<evidence type="ECO:0000259" key="3">
    <source>
        <dbReference type="Pfam" id="PF02230"/>
    </source>
</evidence>
<dbReference type="OrthoDB" id="5051518at2759"/>
<dbReference type="SUPFAM" id="SSF53474">
    <property type="entry name" value="alpha/beta-Hydrolases"/>
    <property type="match status" value="1"/>
</dbReference>
<reference evidence="4" key="1">
    <citation type="submission" date="2022-09" db="EMBL/GenBank/DDBJ databases">
        <title>Fusarium specimens isolated from Avocado Roots.</title>
        <authorList>
            <person name="Stajich J."/>
            <person name="Roper C."/>
            <person name="Heimlech-Rivalta G."/>
        </authorList>
    </citation>
    <scope>NUCLEOTIDE SEQUENCE</scope>
    <source>
        <strain evidence="4">CF00136</strain>
    </source>
</reference>
<feature type="domain" description="Phospholipase/carboxylesterase/thioesterase" evidence="3">
    <location>
        <begin position="13"/>
        <end position="158"/>
    </location>
</feature>
<feature type="region of interest" description="Disordered" evidence="2">
    <location>
        <begin position="168"/>
        <end position="235"/>
    </location>
</feature>
<dbReference type="PANTHER" id="PTHR10655:SF64">
    <property type="entry name" value="PHOSPHOLIPASE_CARBOXYLESTERASE_THIOESTERASE DOMAIN-CONTAINING PROTEIN"/>
    <property type="match status" value="1"/>
</dbReference>
<dbReference type="InterPro" id="IPR003140">
    <property type="entry name" value="PLipase/COase/thioEstase"/>
</dbReference>
<evidence type="ECO:0000256" key="1">
    <source>
        <dbReference type="ARBA" id="ARBA00006499"/>
    </source>
</evidence>
<evidence type="ECO:0000313" key="5">
    <source>
        <dbReference type="Proteomes" id="UP001152049"/>
    </source>
</evidence>
<gene>
    <name evidence="4" type="ORF">NW762_000586</name>
</gene>
<feature type="compositionally biased region" description="Polar residues" evidence="2">
    <location>
        <begin position="177"/>
        <end position="186"/>
    </location>
</feature>
<feature type="region of interest" description="Disordered" evidence="2">
    <location>
        <begin position="317"/>
        <end position="336"/>
    </location>
</feature>
<dbReference type="GO" id="GO:0052689">
    <property type="term" value="F:carboxylic ester hydrolase activity"/>
    <property type="evidence" value="ECO:0007669"/>
    <property type="project" value="TreeGrafter"/>
</dbReference>
<feature type="compositionally biased region" description="Polar residues" evidence="2">
    <location>
        <begin position="199"/>
        <end position="209"/>
    </location>
</feature>
<evidence type="ECO:0000313" key="4">
    <source>
        <dbReference type="EMBL" id="KAJ4271877.1"/>
    </source>
</evidence>
<evidence type="ECO:0000256" key="2">
    <source>
        <dbReference type="SAM" id="MobiDB-lite"/>
    </source>
</evidence>
<dbReference type="InterPro" id="IPR050565">
    <property type="entry name" value="LYPA1-2/EST-like"/>
</dbReference>
<dbReference type="GO" id="GO:0005737">
    <property type="term" value="C:cytoplasm"/>
    <property type="evidence" value="ECO:0007669"/>
    <property type="project" value="TreeGrafter"/>
</dbReference>
<dbReference type="EMBL" id="JAOQAZ010000001">
    <property type="protein sequence ID" value="KAJ4271877.1"/>
    <property type="molecule type" value="Genomic_DNA"/>
</dbReference>
<sequence length="506" mass="56730">MGSKKDHSVDPRKAEIHKSTIIWLHDKGSSGFGLYTSISKNMTVSFFRQKFPRTRHNFPAGPFLKNNRTYDWYDHLNPYQEIPLRAIRKEWERVAVAVKSVNNIVNNEAKGVSRANVVLVGIGQGCAIGLYCLMQMRQPIGAFFGLGRYMPVLKNIRSIVDSNAREANPESPLLQVDGSTTISDPFNNDHRTSFGLQPHPNTTFDGFQEQSRDTTSVNDNTTTTDHSTSATELSSSDHQAFSHLQYEPVNTSNEPQQKFDHAMILDNNATATCNDAIAINPLYSHCQTFSLHQPNPFDAVDWAAPWQQQRADDHDLLSGTDTSNQFPDEEHQSQTGLLSSEDMIREWETLQMLKASAEQLKTEIPPERTASSLETCGEVVLGESRNETIDYVDPEGQGMARSEPIPKLLDPLEKARREQVASLFCPFSESPADQDSFAEQSAVSTPVFLVHSEHTKLRDRELANDLLGELGFEVMLYPVESNCLNKDALDLLLNIMETRGIGSWKQ</sequence>
<comment type="similarity">
    <text evidence="1">Belongs to the AB hydrolase superfamily. AB hydrolase 2 family.</text>
</comment>
<dbReference type="Pfam" id="PF02230">
    <property type="entry name" value="Abhydrolase_2"/>
    <property type="match status" value="1"/>
</dbReference>
<dbReference type="GO" id="GO:0008474">
    <property type="term" value="F:palmitoyl-(protein) hydrolase activity"/>
    <property type="evidence" value="ECO:0007669"/>
    <property type="project" value="TreeGrafter"/>
</dbReference>
<name>A0A9W8SJR4_9HYPO</name>
<dbReference type="Gene3D" id="3.40.50.1820">
    <property type="entry name" value="alpha/beta hydrolase"/>
    <property type="match status" value="1"/>
</dbReference>
<protein>
    <recommendedName>
        <fullName evidence="3">Phospholipase/carboxylesterase/thioesterase domain-containing protein</fullName>
    </recommendedName>
</protein>
<dbReference type="InterPro" id="IPR029058">
    <property type="entry name" value="AB_hydrolase_fold"/>
</dbReference>
<dbReference type="Proteomes" id="UP001152049">
    <property type="component" value="Unassembled WGS sequence"/>
</dbReference>
<dbReference type="AlphaFoldDB" id="A0A9W8SJR4"/>
<proteinExistence type="inferred from homology"/>
<dbReference type="PANTHER" id="PTHR10655">
    <property type="entry name" value="LYSOPHOSPHOLIPASE-RELATED"/>
    <property type="match status" value="1"/>
</dbReference>
<keyword evidence="5" id="KW-1185">Reference proteome</keyword>
<accession>A0A9W8SJR4</accession>
<feature type="compositionally biased region" description="Low complexity" evidence="2">
    <location>
        <begin position="213"/>
        <end position="231"/>
    </location>
</feature>
<comment type="caution">
    <text evidence="4">The sequence shown here is derived from an EMBL/GenBank/DDBJ whole genome shotgun (WGS) entry which is preliminary data.</text>
</comment>
<organism evidence="4 5">
    <name type="scientific">Fusarium torreyae</name>
    <dbReference type="NCBI Taxonomy" id="1237075"/>
    <lineage>
        <taxon>Eukaryota</taxon>
        <taxon>Fungi</taxon>
        <taxon>Dikarya</taxon>
        <taxon>Ascomycota</taxon>
        <taxon>Pezizomycotina</taxon>
        <taxon>Sordariomycetes</taxon>
        <taxon>Hypocreomycetidae</taxon>
        <taxon>Hypocreales</taxon>
        <taxon>Nectriaceae</taxon>
        <taxon>Fusarium</taxon>
    </lineage>
</organism>